<name>A0AAU9S7L2_THLAR</name>
<dbReference type="AlphaFoldDB" id="A0AAU9S7L2"/>
<dbReference type="PANTHER" id="PTHR32116">
    <property type="entry name" value="GALACTURONOSYLTRANSFERASE 4-RELATED"/>
    <property type="match status" value="1"/>
</dbReference>
<evidence type="ECO:0000256" key="1">
    <source>
        <dbReference type="ARBA" id="ARBA00006351"/>
    </source>
</evidence>
<dbReference type="Proteomes" id="UP000836841">
    <property type="component" value="Unassembled WGS sequence"/>
</dbReference>
<dbReference type="InterPro" id="IPR029044">
    <property type="entry name" value="Nucleotide-diphossugar_trans"/>
</dbReference>
<gene>
    <name evidence="2" type="ORF">TAV2_LOCUS11855</name>
</gene>
<accession>A0AAU9S7L2</accession>
<proteinExistence type="inferred from homology"/>
<dbReference type="EMBL" id="CAJVSB020000495">
    <property type="protein sequence ID" value="CAH2056552.1"/>
    <property type="molecule type" value="Genomic_DNA"/>
</dbReference>
<evidence type="ECO:0000313" key="2">
    <source>
        <dbReference type="EMBL" id="CAH2056552.1"/>
    </source>
</evidence>
<organism evidence="2 3">
    <name type="scientific">Thlaspi arvense</name>
    <name type="common">Field penny-cress</name>
    <dbReference type="NCBI Taxonomy" id="13288"/>
    <lineage>
        <taxon>Eukaryota</taxon>
        <taxon>Viridiplantae</taxon>
        <taxon>Streptophyta</taxon>
        <taxon>Embryophyta</taxon>
        <taxon>Tracheophyta</taxon>
        <taxon>Spermatophyta</taxon>
        <taxon>Magnoliopsida</taxon>
        <taxon>eudicotyledons</taxon>
        <taxon>Gunneridae</taxon>
        <taxon>Pentapetalae</taxon>
        <taxon>rosids</taxon>
        <taxon>malvids</taxon>
        <taxon>Brassicales</taxon>
        <taxon>Brassicaceae</taxon>
        <taxon>Thlaspideae</taxon>
        <taxon>Thlaspi</taxon>
    </lineage>
</organism>
<evidence type="ECO:0000313" key="3">
    <source>
        <dbReference type="Proteomes" id="UP000836841"/>
    </source>
</evidence>
<keyword evidence="3" id="KW-1185">Reference proteome</keyword>
<protein>
    <recommendedName>
        <fullName evidence="4">Hexosyltransferase</fullName>
    </recommendedName>
</protein>
<dbReference type="SUPFAM" id="SSF53448">
    <property type="entry name" value="Nucleotide-diphospho-sugar transferases"/>
    <property type="match status" value="1"/>
</dbReference>
<sequence length="85" mass="10020">MEERIAHPDKYVDDEPKPQFEDPTLYHYAMFSDNIIAVSVVVRSVVKNAEEPWKHVFHVVTNRMNLAAIKVWFRRRPSKEVPILS</sequence>
<comment type="caution">
    <text evidence="2">The sequence shown here is derived from an EMBL/GenBank/DDBJ whole genome shotgun (WGS) entry which is preliminary data.</text>
</comment>
<dbReference type="InterPro" id="IPR029993">
    <property type="entry name" value="GAUT"/>
</dbReference>
<evidence type="ECO:0008006" key="4">
    <source>
        <dbReference type="Google" id="ProtNLM"/>
    </source>
</evidence>
<comment type="similarity">
    <text evidence="1">Belongs to the glycosyltransferase 8 family.</text>
</comment>
<dbReference type="GO" id="GO:0047262">
    <property type="term" value="F:polygalacturonate 4-alpha-galacturonosyltransferase activity"/>
    <property type="evidence" value="ECO:0007669"/>
    <property type="project" value="InterPro"/>
</dbReference>
<dbReference type="PANTHER" id="PTHR32116:SF61">
    <property type="entry name" value="GALACTURONOSYLTRANSFERASE 9-RELATED"/>
    <property type="match status" value="1"/>
</dbReference>
<reference evidence="2 3" key="1">
    <citation type="submission" date="2022-03" db="EMBL/GenBank/DDBJ databases">
        <authorList>
            <person name="Nunn A."/>
            <person name="Chopra R."/>
            <person name="Nunn A."/>
            <person name="Contreras Garrido A."/>
        </authorList>
    </citation>
    <scope>NUCLEOTIDE SEQUENCE [LARGE SCALE GENOMIC DNA]</scope>
</reference>